<name>A0ABN1J6Z7_9CLOT</name>
<evidence type="ECO:0000256" key="1">
    <source>
        <dbReference type="SAM" id="Phobius"/>
    </source>
</evidence>
<dbReference type="Proteomes" id="UP001500339">
    <property type="component" value="Unassembled WGS sequence"/>
</dbReference>
<comment type="caution">
    <text evidence="2">The sequence shown here is derived from an EMBL/GenBank/DDBJ whole genome shotgun (WGS) entry which is preliminary data.</text>
</comment>
<accession>A0ABN1J6Z7</accession>
<feature type="transmembrane region" description="Helical" evidence="1">
    <location>
        <begin position="31"/>
        <end position="54"/>
    </location>
</feature>
<evidence type="ECO:0000313" key="3">
    <source>
        <dbReference type="Proteomes" id="UP001500339"/>
    </source>
</evidence>
<keyword evidence="3" id="KW-1185">Reference proteome</keyword>
<sequence length="59" mass="6894">MLPGFLQKLIKRDNPMVKNILSIIIHNPSKVLIIFFMFSLAMLLISMFISLVIYKNRDL</sequence>
<gene>
    <name evidence="2" type="ORF">GCM10008905_30890</name>
</gene>
<evidence type="ECO:0008006" key="4">
    <source>
        <dbReference type="Google" id="ProtNLM"/>
    </source>
</evidence>
<reference evidence="2 3" key="1">
    <citation type="journal article" date="2019" name="Int. J. Syst. Evol. Microbiol.">
        <title>The Global Catalogue of Microorganisms (GCM) 10K type strain sequencing project: providing services to taxonomists for standard genome sequencing and annotation.</title>
        <authorList>
            <consortium name="The Broad Institute Genomics Platform"/>
            <consortium name="The Broad Institute Genome Sequencing Center for Infectious Disease"/>
            <person name="Wu L."/>
            <person name="Ma J."/>
        </authorList>
    </citation>
    <scope>NUCLEOTIDE SEQUENCE [LARGE SCALE GENOMIC DNA]</scope>
    <source>
        <strain evidence="2 3">JCM 1405</strain>
    </source>
</reference>
<dbReference type="EMBL" id="BAAACF010000012">
    <property type="protein sequence ID" value="GAA0730081.1"/>
    <property type="molecule type" value="Genomic_DNA"/>
</dbReference>
<protein>
    <recommendedName>
        <fullName evidence="4">ABC transporter permease</fullName>
    </recommendedName>
</protein>
<keyword evidence="1" id="KW-0472">Membrane</keyword>
<organism evidence="2 3">
    <name type="scientific">Clostridium malenominatum</name>
    <dbReference type="NCBI Taxonomy" id="1539"/>
    <lineage>
        <taxon>Bacteria</taxon>
        <taxon>Bacillati</taxon>
        <taxon>Bacillota</taxon>
        <taxon>Clostridia</taxon>
        <taxon>Eubacteriales</taxon>
        <taxon>Clostridiaceae</taxon>
        <taxon>Clostridium</taxon>
    </lineage>
</organism>
<keyword evidence="1" id="KW-0812">Transmembrane</keyword>
<proteinExistence type="predicted"/>
<keyword evidence="1" id="KW-1133">Transmembrane helix</keyword>
<evidence type="ECO:0000313" key="2">
    <source>
        <dbReference type="EMBL" id="GAA0730081.1"/>
    </source>
</evidence>